<dbReference type="EMBL" id="LR796814">
    <property type="protein sequence ID" value="CAB4167450.1"/>
    <property type="molecule type" value="Genomic_DNA"/>
</dbReference>
<reference evidence="1" key="1">
    <citation type="submission" date="2020-04" db="EMBL/GenBank/DDBJ databases">
        <authorList>
            <person name="Chiriac C."/>
            <person name="Salcher M."/>
            <person name="Ghai R."/>
            <person name="Kavagutti S V."/>
        </authorList>
    </citation>
    <scope>NUCLEOTIDE SEQUENCE</scope>
</reference>
<gene>
    <name evidence="1" type="ORF">UFOVP714_40</name>
    <name evidence="2" type="ORF">UFOVP864_20</name>
</gene>
<proteinExistence type="predicted"/>
<organism evidence="1">
    <name type="scientific">uncultured Caudovirales phage</name>
    <dbReference type="NCBI Taxonomy" id="2100421"/>
    <lineage>
        <taxon>Viruses</taxon>
        <taxon>Duplodnaviria</taxon>
        <taxon>Heunggongvirae</taxon>
        <taxon>Uroviricota</taxon>
        <taxon>Caudoviricetes</taxon>
        <taxon>Peduoviridae</taxon>
        <taxon>Maltschvirus</taxon>
        <taxon>Maltschvirus maltsch</taxon>
    </lineage>
</organism>
<protein>
    <submittedName>
        <fullName evidence="1">Uncharacterized protein</fullName>
    </submittedName>
</protein>
<accession>A0A6J5NIX5</accession>
<evidence type="ECO:0000313" key="2">
    <source>
        <dbReference type="EMBL" id="CAB4167450.1"/>
    </source>
</evidence>
<sequence>MRNFNNELSGQGLIKSTLEYFPSSKKKAINTKSDGLSGLGLSLFRVPGTGTETDADARRFVKANQPSTWDNDYEFLGKLYNLIGRIDARVAQMGLPPIQWEQPKDVVMQQFFALPEEDRAAIGMPAEAPATQADAATQAAAAEQADTTTALPSNAAFAAPIGVEAAEFGGDKTSIPIPPEMQQEMNEWFAKNPRGSVGLKAYSNFRRALDAKYGFGRDKPYEDDPNTIEFLKQYNDPKLPVNVAIPPVTGEDKRNMLERAAGTAVMNPFGTAVATGVSGLGLNLLDAALPEMAALREMNPNAALAGDIIGSIGGNAALRNVGNFGLSKLLSQAPELQKYVEGGGKIADYARDFAGDMTGDVIQGITYGGAVEGDAGTGAVSAAGGNLLGRGFGGAGNFILGGSSRSPVAQKLMDDYGIEDLTIGQQYGGFPKTIEDAATSIPGIGDIINARRGESVLDLNRAAFREVGGAPVGYGDVGVQALTTKSGQAYDKALAGKTFDLSDTEYTQAMADALANRAKLTEAFGKDFDVAIKNSITDTPIGRSLIVPGEAYKEAQRAISGYKGAKARTGFEQDYRDALGGVSDALREMVERQDPTLVPLLREADTMYRGKKILENAVERAETDPTGLGAGVFSPGNLTQAVRQSGKRYPGDVPLRSLSRLAQNVIPSDVPDSGSARRLALTGLAAAGLGGITGGGLGYDAESGFGDLSEDAVYGAGYTMAPLAVLGALGSRSGQKMLSNLFFERPELMKSAATLADLTGKYKYVPDRLVAPTLMPILMPEGRDDPVVATRAERAAAEKAAAAQAAAAQAEAAAETEEVPLKGTITDPRTGRQMVLRGDRFFYVDTGEPADIDTSALLDSSDPARGMCRGGTVRAFNKGGNKGEKKRGYDYGNAARTFAQGVTAGTGDEIEGFARSLFSGRPYKTERDEIRRLQERYALANPNTAMALEGAGMIGSSLLMPSVAGMRAVANAPRLTRIAASGVDDLAQGIAYTAGKSKEMRDIPRDIRKDAAGNAIAFGVATGAEQSGRTGGRYLAGKAASTKPGYQAALTLKRLMSKY</sequence>
<evidence type="ECO:0000313" key="1">
    <source>
        <dbReference type="EMBL" id="CAB4158893.1"/>
    </source>
</evidence>
<name>A0A6J5NIX5_9CAUD</name>
<dbReference type="EMBL" id="LR796674">
    <property type="protein sequence ID" value="CAB4158893.1"/>
    <property type="molecule type" value="Genomic_DNA"/>
</dbReference>